<evidence type="ECO:0000313" key="1">
    <source>
        <dbReference type="EMBL" id="CAD7400638.1"/>
    </source>
</evidence>
<dbReference type="AlphaFoldDB" id="A0A7R9CQ80"/>
<accession>A0A7R9CQ80</accession>
<organism evidence="1">
    <name type="scientific">Timema cristinae</name>
    <name type="common">Walking stick</name>
    <dbReference type="NCBI Taxonomy" id="61476"/>
    <lineage>
        <taxon>Eukaryota</taxon>
        <taxon>Metazoa</taxon>
        <taxon>Ecdysozoa</taxon>
        <taxon>Arthropoda</taxon>
        <taxon>Hexapoda</taxon>
        <taxon>Insecta</taxon>
        <taxon>Pterygota</taxon>
        <taxon>Neoptera</taxon>
        <taxon>Polyneoptera</taxon>
        <taxon>Phasmatodea</taxon>
        <taxon>Timematodea</taxon>
        <taxon>Timematoidea</taxon>
        <taxon>Timematidae</taxon>
        <taxon>Timema</taxon>
    </lineage>
</organism>
<reference evidence="1" key="1">
    <citation type="submission" date="2020-11" db="EMBL/GenBank/DDBJ databases">
        <authorList>
            <person name="Tran Van P."/>
        </authorList>
    </citation>
    <scope>NUCLEOTIDE SEQUENCE</scope>
</reference>
<name>A0A7R9CQ80_TIMCR</name>
<gene>
    <name evidence="1" type="ORF">TCEB3V08_LOCUS5622</name>
</gene>
<dbReference type="EMBL" id="OC318115">
    <property type="protein sequence ID" value="CAD7400638.1"/>
    <property type="molecule type" value="Genomic_DNA"/>
</dbReference>
<protein>
    <submittedName>
        <fullName evidence="1">Uncharacterized protein</fullName>
    </submittedName>
</protein>
<proteinExistence type="predicted"/>
<sequence>MIPISDGNMHLADDGATWHNGGLTDGWTTLGTQLCFSILHTIRDNSVHNACIPGVTCGEFPQKKSKSCGLVERKKLGGDYLLSRYFREVKDVRPPIVVSPSEGAFPFPLVFSWDQEYEFSLILTHWSTNTAVFSFATLVIPSTPGYTSKMIPRGQVNAINESLQKNVLHCCGSNDFLTCIAIIVAMILVAMTDGRSSERGTVACFKGAILALTCTNWTETSVSFLALKNTQAAYGSLLASQKTWRVR</sequence>